<proteinExistence type="predicted"/>
<feature type="transmembrane region" description="Helical" evidence="1">
    <location>
        <begin position="6"/>
        <end position="25"/>
    </location>
</feature>
<organism evidence="2 3">
    <name type="scientific">Evansella tamaricis</name>
    <dbReference type="NCBI Taxonomy" id="2069301"/>
    <lineage>
        <taxon>Bacteria</taxon>
        <taxon>Bacillati</taxon>
        <taxon>Bacillota</taxon>
        <taxon>Bacilli</taxon>
        <taxon>Bacillales</taxon>
        <taxon>Bacillaceae</taxon>
        <taxon>Evansella</taxon>
    </lineage>
</organism>
<dbReference type="Proteomes" id="UP000784880">
    <property type="component" value="Unassembled WGS sequence"/>
</dbReference>
<evidence type="ECO:0000313" key="3">
    <source>
        <dbReference type="Proteomes" id="UP000784880"/>
    </source>
</evidence>
<reference evidence="2 3" key="1">
    <citation type="submission" date="2021-06" db="EMBL/GenBank/DDBJ databases">
        <title>Bacillus sp. RD4P76, an endophyte from a halophyte.</title>
        <authorList>
            <person name="Sun J.-Q."/>
        </authorList>
    </citation>
    <scope>NUCLEOTIDE SEQUENCE [LARGE SCALE GENOMIC DNA]</scope>
    <source>
        <strain evidence="2 3">CGMCC 1.15917</strain>
    </source>
</reference>
<keyword evidence="1" id="KW-0812">Transmembrane</keyword>
<dbReference type="RefSeq" id="WP_217068079.1">
    <property type="nucleotide sequence ID" value="NZ_JAHQCS010000154.1"/>
</dbReference>
<dbReference type="EMBL" id="JAHQCS010000154">
    <property type="protein sequence ID" value="MBU9713886.1"/>
    <property type="molecule type" value="Genomic_DNA"/>
</dbReference>
<evidence type="ECO:0000256" key="1">
    <source>
        <dbReference type="SAM" id="Phobius"/>
    </source>
</evidence>
<sequence length="214" mass="24920">MELDYLLFILAIYSISVFWLGKKYFRSKKVIRMASNAIYPTVADDTKGMRTPLGKLEGMTFCSKNWKNIRRLSYGVMLFITLGLLVAFRYHESLNLFNALFFFIYPVMFISVYSKIPSFFVVEGGFYLDEKFYNWSTIEAVKIDKVRMGDHIYGMFEGASEYSKVTFVTGKRETVTMPKEIYVLETTQLEKLRKVFQGLGVKELCETTESKKIK</sequence>
<comment type="caution">
    <text evidence="2">The sequence shown here is derived from an EMBL/GenBank/DDBJ whole genome shotgun (WGS) entry which is preliminary data.</text>
</comment>
<protein>
    <submittedName>
        <fullName evidence="2">Uncharacterized protein</fullName>
    </submittedName>
</protein>
<keyword evidence="3" id="KW-1185">Reference proteome</keyword>
<gene>
    <name evidence="2" type="ORF">KS419_19325</name>
</gene>
<feature type="transmembrane region" description="Helical" evidence="1">
    <location>
        <begin position="72"/>
        <end position="90"/>
    </location>
</feature>
<evidence type="ECO:0000313" key="2">
    <source>
        <dbReference type="EMBL" id="MBU9713886.1"/>
    </source>
</evidence>
<keyword evidence="1" id="KW-1133">Transmembrane helix</keyword>
<accession>A0ABS6JJQ5</accession>
<feature type="transmembrane region" description="Helical" evidence="1">
    <location>
        <begin position="96"/>
        <end position="113"/>
    </location>
</feature>
<name>A0ABS6JJQ5_9BACI</name>
<keyword evidence="1" id="KW-0472">Membrane</keyword>